<gene>
    <name evidence="1" type="ORF">KC675_05065</name>
</gene>
<name>A0A955L1D0_9BACT</name>
<dbReference type="AlphaFoldDB" id="A0A955L1D0"/>
<accession>A0A955L1D0</accession>
<protein>
    <submittedName>
        <fullName evidence="1">Uncharacterized protein</fullName>
    </submittedName>
</protein>
<sequence length="113" mass="12690">MNLESGIIGPDIISTGKLVDYPHGSHVILEKKTWIVIDEFRCEHLPELDPPTLPYGLRKGFEILIDGKEKGGVKVSGRLNRPLEDRIVPLFFTGILSNDTLVQFQSEITFSQN</sequence>
<evidence type="ECO:0000313" key="1">
    <source>
        <dbReference type="EMBL" id="MCA9380521.1"/>
    </source>
</evidence>
<dbReference type="Proteomes" id="UP000745577">
    <property type="component" value="Unassembled WGS sequence"/>
</dbReference>
<comment type="caution">
    <text evidence="1">The sequence shown here is derived from an EMBL/GenBank/DDBJ whole genome shotgun (WGS) entry which is preliminary data.</text>
</comment>
<reference evidence="1" key="1">
    <citation type="submission" date="2020-04" db="EMBL/GenBank/DDBJ databases">
        <authorList>
            <person name="Zhang T."/>
        </authorList>
    </citation>
    <scope>NUCLEOTIDE SEQUENCE</scope>
    <source>
        <strain evidence="1">HKST-UBA15</strain>
    </source>
</reference>
<evidence type="ECO:0000313" key="2">
    <source>
        <dbReference type="Proteomes" id="UP000745577"/>
    </source>
</evidence>
<reference evidence="1" key="2">
    <citation type="journal article" date="2021" name="Microbiome">
        <title>Successional dynamics and alternative stable states in a saline activated sludge microbial community over 9 years.</title>
        <authorList>
            <person name="Wang Y."/>
            <person name="Ye J."/>
            <person name="Ju F."/>
            <person name="Liu L."/>
            <person name="Boyd J.A."/>
            <person name="Deng Y."/>
            <person name="Parks D.H."/>
            <person name="Jiang X."/>
            <person name="Yin X."/>
            <person name="Woodcroft B.J."/>
            <person name="Tyson G.W."/>
            <person name="Hugenholtz P."/>
            <person name="Polz M.F."/>
            <person name="Zhang T."/>
        </authorList>
    </citation>
    <scope>NUCLEOTIDE SEQUENCE</scope>
    <source>
        <strain evidence="1">HKST-UBA15</strain>
    </source>
</reference>
<organism evidence="1 2">
    <name type="scientific">Candidatus Dojkabacteria bacterium</name>
    <dbReference type="NCBI Taxonomy" id="2099670"/>
    <lineage>
        <taxon>Bacteria</taxon>
        <taxon>Candidatus Dojkabacteria</taxon>
    </lineage>
</organism>
<dbReference type="EMBL" id="JAGQLL010000077">
    <property type="protein sequence ID" value="MCA9380521.1"/>
    <property type="molecule type" value="Genomic_DNA"/>
</dbReference>
<proteinExistence type="predicted"/>